<dbReference type="RefSeq" id="WP_379023398.1">
    <property type="nucleotide sequence ID" value="NZ_JBHRTA010000038.1"/>
</dbReference>
<evidence type="ECO:0000313" key="1">
    <source>
        <dbReference type="EMBL" id="MFC3198593.1"/>
    </source>
</evidence>
<comment type="caution">
    <text evidence="1">The sequence shown here is derived from an EMBL/GenBank/DDBJ whole genome shotgun (WGS) entry which is preliminary data.</text>
</comment>
<dbReference type="PROSITE" id="PS51257">
    <property type="entry name" value="PROKAR_LIPOPROTEIN"/>
    <property type="match status" value="1"/>
</dbReference>
<reference evidence="2" key="1">
    <citation type="journal article" date="2019" name="Int. J. Syst. Evol. Microbiol.">
        <title>The Global Catalogue of Microorganisms (GCM) 10K type strain sequencing project: providing services to taxonomists for standard genome sequencing and annotation.</title>
        <authorList>
            <consortium name="The Broad Institute Genomics Platform"/>
            <consortium name="The Broad Institute Genome Sequencing Center for Infectious Disease"/>
            <person name="Wu L."/>
            <person name="Ma J."/>
        </authorList>
    </citation>
    <scope>NUCLEOTIDE SEQUENCE [LARGE SCALE GENOMIC DNA]</scope>
    <source>
        <strain evidence="2">KCTC 52416</strain>
    </source>
</reference>
<organism evidence="1 2">
    <name type="scientific">Parapedobacter deserti</name>
    <dbReference type="NCBI Taxonomy" id="1912957"/>
    <lineage>
        <taxon>Bacteria</taxon>
        <taxon>Pseudomonadati</taxon>
        <taxon>Bacteroidota</taxon>
        <taxon>Sphingobacteriia</taxon>
        <taxon>Sphingobacteriales</taxon>
        <taxon>Sphingobacteriaceae</taxon>
        <taxon>Parapedobacter</taxon>
    </lineage>
</organism>
<dbReference type="Proteomes" id="UP001595526">
    <property type="component" value="Unassembled WGS sequence"/>
</dbReference>
<dbReference type="Gene3D" id="2.40.50.340">
    <property type="match status" value="1"/>
</dbReference>
<proteinExistence type="predicted"/>
<keyword evidence="2" id="KW-1185">Reference proteome</keyword>
<sequence>MKKKLIPFLYVALFGILSLVSCKKKVSDAGEKRIKEQSTIDIGLKIPELRDTRNDTVGVALYPSAMPYFIDAGLVQSEDNIRLIKQAMKSSLPVRVKVYEDNQHEIAIISPATDDDIARHRESQKSRIFN</sequence>
<protein>
    <recommendedName>
        <fullName evidence="3">PDZ domain-containing protein</fullName>
    </recommendedName>
</protein>
<name>A0ABV7JQK1_9SPHI</name>
<dbReference type="EMBL" id="JBHRTA010000038">
    <property type="protein sequence ID" value="MFC3198593.1"/>
    <property type="molecule type" value="Genomic_DNA"/>
</dbReference>
<accession>A0ABV7JQK1</accession>
<evidence type="ECO:0008006" key="3">
    <source>
        <dbReference type="Google" id="ProtNLM"/>
    </source>
</evidence>
<evidence type="ECO:0000313" key="2">
    <source>
        <dbReference type="Proteomes" id="UP001595526"/>
    </source>
</evidence>
<gene>
    <name evidence="1" type="ORF">ACFOET_13290</name>
</gene>